<proteinExistence type="predicted"/>
<protein>
    <submittedName>
        <fullName evidence="3">PEP-CTERM sorting domain-containing protein</fullName>
    </submittedName>
</protein>
<evidence type="ECO:0000313" key="4">
    <source>
        <dbReference type="Proteomes" id="UP000290637"/>
    </source>
</evidence>
<accession>A0A4P6L639</accession>
<dbReference type="NCBIfam" id="TIGR02595">
    <property type="entry name" value="PEP_CTERM"/>
    <property type="match status" value="1"/>
</dbReference>
<keyword evidence="4" id="KW-1185">Reference proteome</keyword>
<reference evidence="3 4" key="1">
    <citation type="submission" date="2019-02" db="EMBL/GenBank/DDBJ databases">
        <title>Draft Genome Sequences of Six Type Strains of the Genus Massilia.</title>
        <authorList>
            <person name="Miess H."/>
            <person name="Frediansyhah A."/>
            <person name="Gross H."/>
        </authorList>
    </citation>
    <scope>NUCLEOTIDE SEQUENCE [LARGE SCALE GENOMIC DNA]</scope>
    <source>
        <strain evidence="3 4">DSM 17473</strain>
    </source>
</reference>
<dbReference type="Pfam" id="PF07589">
    <property type="entry name" value="PEP-CTERM"/>
    <property type="match status" value="1"/>
</dbReference>
<dbReference type="InterPro" id="IPR013424">
    <property type="entry name" value="Ice-binding_C"/>
</dbReference>
<dbReference type="KEGG" id="plue:EWM63_08075"/>
<name>A0A4P6L639_9BURK</name>
<dbReference type="EMBL" id="CP035913">
    <property type="protein sequence ID" value="QBE67161.1"/>
    <property type="molecule type" value="Genomic_DNA"/>
</dbReference>
<organism evidence="3 4">
    <name type="scientific">Pseudoduganella lutea</name>
    <dbReference type="NCBI Taxonomy" id="321985"/>
    <lineage>
        <taxon>Bacteria</taxon>
        <taxon>Pseudomonadati</taxon>
        <taxon>Pseudomonadota</taxon>
        <taxon>Betaproteobacteria</taxon>
        <taxon>Burkholderiales</taxon>
        <taxon>Oxalobacteraceae</taxon>
        <taxon>Telluria group</taxon>
        <taxon>Pseudoduganella</taxon>
    </lineage>
</organism>
<feature type="domain" description="Ice-binding protein C-terminal" evidence="2">
    <location>
        <begin position="159"/>
        <end position="183"/>
    </location>
</feature>
<evidence type="ECO:0000256" key="1">
    <source>
        <dbReference type="SAM" id="SignalP"/>
    </source>
</evidence>
<dbReference type="Proteomes" id="UP000290637">
    <property type="component" value="Chromosome"/>
</dbReference>
<keyword evidence="1" id="KW-0732">Signal</keyword>
<gene>
    <name evidence="3" type="ORF">EWM63_08075</name>
</gene>
<evidence type="ECO:0000313" key="3">
    <source>
        <dbReference type="EMBL" id="QBE67161.1"/>
    </source>
</evidence>
<feature type="signal peptide" evidence="1">
    <location>
        <begin position="1"/>
        <end position="20"/>
    </location>
</feature>
<sequence length="189" mass="18365">MASASGSIAGLAGAGFSALAAQGQAGSGAAARGSYDVTVQSAWAGFTLSANTAVYFSASGWAQGTTSTGGDPTTGWDEAGGALVGLGAAGFDSGGTLVWDDDEHIATASYTLDGAGNVHGDAQSWTGLLSVSFSNTTNASVDGIFTGEARAFGHSAVSAVPEPATGLMLLGGLGLVGAIARRRATREAA</sequence>
<dbReference type="AlphaFoldDB" id="A0A4P6L639"/>
<dbReference type="OrthoDB" id="8784241at2"/>
<evidence type="ECO:0000259" key="2">
    <source>
        <dbReference type="Pfam" id="PF07589"/>
    </source>
</evidence>
<feature type="chain" id="PRO_5020383206" evidence="1">
    <location>
        <begin position="21"/>
        <end position="189"/>
    </location>
</feature>